<evidence type="ECO:0000313" key="20">
    <source>
        <dbReference type="Proteomes" id="UP000606776"/>
    </source>
</evidence>
<dbReference type="SUPFAM" id="SSF49503">
    <property type="entry name" value="Cupredoxins"/>
    <property type="match status" value="1"/>
</dbReference>
<comment type="function">
    <text evidence="12 15">Subunits I and II form the functional core of the enzyme complex. Electrons originating in cytochrome c are transferred via heme a and Cu(A) to the binuclear center formed by heme a3 and Cu(B).</text>
</comment>
<evidence type="ECO:0000256" key="11">
    <source>
        <dbReference type="ARBA" id="ARBA00023136"/>
    </source>
</evidence>
<evidence type="ECO:0000256" key="9">
    <source>
        <dbReference type="ARBA" id="ARBA00022989"/>
    </source>
</evidence>
<evidence type="ECO:0000256" key="8">
    <source>
        <dbReference type="ARBA" id="ARBA00022982"/>
    </source>
</evidence>
<sequence>MQKVPVSLWTLLAGMFIAPISIWIGQHHHLLPEQASQQAPLVDGFFNVMFTIAIALFLIVEGTILIFLFVYRRRTGDNSDGVPIEGNLALEIFWTAIPSVIVIGLGIYSVDVYNQMGGLEPGTHPHHVAHVSGTAMAASMNDNSQSQSLAAPNIGIGASPQTKNNPADLVVDVKGIQFAWLFNYPETGIVAGELHVPVGADVQLNLSADDVIHSFWVPQFRLKQDAIPGVPTELRFVATKPGVYPVVCAELCGGYHGSMRTQVVVHSPEDFNNWLTENQLAQKQEPQQIIAVNPDNLSPSEFLEPYVQEMGINAENMQSLVEEGNRE</sequence>
<keyword evidence="7" id="KW-1278">Translocase</keyword>
<dbReference type="RefSeq" id="WP_193943767.1">
    <property type="nucleotide sequence ID" value="NZ_JADEWB010000149.1"/>
</dbReference>
<evidence type="ECO:0000256" key="5">
    <source>
        <dbReference type="ARBA" id="ARBA00022692"/>
    </source>
</evidence>
<evidence type="ECO:0000256" key="4">
    <source>
        <dbReference type="ARBA" id="ARBA00022660"/>
    </source>
</evidence>
<feature type="domain" description="Cytochrome oxidase subunit II transmembrane region profile" evidence="18">
    <location>
        <begin position="22"/>
        <end position="120"/>
    </location>
</feature>
<evidence type="ECO:0000256" key="15">
    <source>
        <dbReference type="RuleBase" id="RU004024"/>
    </source>
</evidence>
<accession>A0ABR9VI81</accession>
<keyword evidence="6 15" id="KW-0479">Metal-binding</keyword>
<keyword evidence="20" id="KW-1185">Reference proteome</keyword>
<keyword evidence="4 14" id="KW-0679">Respiratory chain</keyword>
<evidence type="ECO:0000259" key="18">
    <source>
        <dbReference type="PROSITE" id="PS50999"/>
    </source>
</evidence>
<comment type="subcellular location">
    <subcellularLocation>
        <location evidence="14">Cell membrane</location>
        <topology evidence="14">Multi-pass membrane protein</topology>
    </subcellularLocation>
    <subcellularLocation>
        <location evidence="1">Membrane</location>
        <topology evidence="1">Multi-pass membrane protein</topology>
    </subcellularLocation>
</comment>
<dbReference type="InterPro" id="IPR002429">
    <property type="entry name" value="CcO_II-like_C"/>
</dbReference>
<organism evidence="19 20">
    <name type="scientific">Sphaerospermopsis aphanizomenoides LEGE 00250</name>
    <dbReference type="NCBI Taxonomy" id="2777972"/>
    <lineage>
        <taxon>Bacteria</taxon>
        <taxon>Bacillati</taxon>
        <taxon>Cyanobacteriota</taxon>
        <taxon>Cyanophyceae</taxon>
        <taxon>Nostocales</taxon>
        <taxon>Aphanizomenonaceae</taxon>
        <taxon>Sphaerospermopsis</taxon>
        <taxon>Sphaerospermopsis aphanizomenoides</taxon>
    </lineage>
</organism>
<dbReference type="InterPro" id="IPR036257">
    <property type="entry name" value="Cyt_c_oxidase_su2_TM_sf"/>
</dbReference>
<keyword evidence="3 14" id="KW-0813">Transport</keyword>
<dbReference type="Pfam" id="PF02790">
    <property type="entry name" value="COX2_TM"/>
    <property type="match status" value="1"/>
</dbReference>
<evidence type="ECO:0000256" key="12">
    <source>
        <dbReference type="ARBA" id="ARBA00024688"/>
    </source>
</evidence>
<dbReference type="InterPro" id="IPR045187">
    <property type="entry name" value="CcO_II"/>
</dbReference>
<dbReference type="InterPro" id="IPR008972">
    <property type="entry name" value="Cupredoxin"/>
</dbReference>
<dbReference type="Gene3D" id="2.60.40.420">
    <property type="entry name" value="Cupredoxins - blue copper proteins"/>
    <property type="match status" value="1"/>
</dbReference>
<feature type="transmembrane region" description="Helical" evidence="16">
    <location>
        <begin position="45"/>
        <end position="71"/>
    </location>
</feature>
<evidence type="ECO:0000256" key="16">
    <source>
        <dbReference type="SAM" id="Phobius"/>
    </source>
</evidence>
<evidence type="ECO:0000259" key="17">
    <source>
        <dbReference type="PROSITE" id="PS50857"/>
    </source>
</evidence>
<evidence type="ECO:0000256" key="3">
    <source>
        <dbReference type="ARBA" id="ARBA00022448"/>
    </source>
</evidence>
<evidence type="ECO:0000256" key="1">
    <source>
        <dbReference type="ARBA" id="ARBA00004141"/>
    </source>
</evidence>
<protein>
    <recommendedName>
        <fullName evidence="15">Cytochrome c oxidase subunit 2</fullName>
        <ecNumber evidence="15">7.1.1.9</ecNumber>
    </recommendedName>
</protein>
<dbReference type="PROSITE" id="PS00078">
    <property type="entry name" value="COX2"/>
    <property type="match status" value="1"/>
</dbReference>
<comment type="catalytic activity">
    <reaction evidence="13 15">
        <text>4 Fe(II)-[cytochrome c] + O2 + 8 H(+)(in) = 4 Fe(III)-[cytochrome c] + 2 H2O + 4 H(+)(out)</text>
        <dbReference type="Rhea" id="RHEA:11436"/>
        <dbReference type="Rhea" id="RHEA-COMP:10350"/>
        <dbReference type="Rhea" id="RHEA-COMP:14399"/>
        <dbReference type="ChEBI" id="CHEBI:15377"/>
        <dbReference type="ChEBI" id="CHEBI:15378"/>
        <dbReference type="ChEBI" id="CHEBI:15379"/>
        <dbReference type="ChEBI" id="CHEBI:29033"/>
        <dbReference type="ChEBI" id="CHEBI:29034"/>
        <dbReference type="EC" id="7.1.1.9"/>
    </reaction>
</comment>
<dbReference type="InterPro" id="IPR001505">
    <property type="entry name" value="Copper_CuA"/>
</dbReference>
<dbReference type="EC" id="7.1.1.9" evidence="15"/>
<dbReference type="SUPFAM" id="SSF81464">
    <property type="entry name" value="Cytochrome c oxidase subunit II-like, transmembrane region"/>
    <property type="match status" value="1"/>
</dbReference>
<evidence type="ECO:0000256" key="13">
    <source>
        <dbReference type="ARBA" id="ARBA00047816"/>
    </source>
</evidence>
<dbReference type="Proteomes" id="UP000606776">
    <property type="component" value="Unassembled WGS sequence"/>
</dbReference>
<dbReference type="InterPro" id="IPR011759">
    <property type="entry name" value="Cyt_c_oxidase_su2_TM_dom"/>
</dbReference>
<evidence type="ECO:0000313" key="19">
    <source>
        <dbReference type="EMBL" id="MBE9238199.1"/>
    </source>
</evidence>
<dbReference type="Gene3D" id="1.10.287.90">
    <property type="match status" value="1"/>
</dbReference>
<dbReference type="PANTHER" id="PTHR22888">
    <property type="entry name" value="CYTOCHROME C OXIDASE, SUBUNIT II"/>
    <property type="match status" value="1"/>
</dbReference>
<keyword evidence="8 14" id="KW-0249">Electron transport</keyword>
<keyword evidence="9 16" id="KW-1133">Transmembrane helix</keyword>
<keyword evidence="11 16" id="KW-0472">Membrane</keyword>
<proteinExistence type="inferred from homology"/>
<feature type="transmembrane region" description="Helical" evidence="16">
    <location>
        <begin position="7"/>
        <end position="25"/>
    </location>
</feature>
<evidence type="ECO:0000256" key="10">
    <source>
        <dbReference type="ARBA" id="ARBA00023008"/>
    </source>
</evidence>
<comment type="caution">
    <text evidence="19">The sequence shown here is derived from an EMBL/GenBank/DDBJ whole genome shotgun (WGS) entry which is preliminary data.</text>
</comment>
<evidence type="ECO:0000256" key="14">
    <source>
        <dbReference type="RuleBase" id="RU000456"/>
    </source>
</evidence>
<comment type="similarity">
    <text evidence="2 14">Belongs to the cytochrome c oxidase subunit 2 family.</text>
</comment>
<keyword evidence="5 14" id="KW-0812">Transmembrane</keyword>
<feature type="transmembrane region" description="Helical" evidence="16">
    <location>
        <begin position="92"/>
        <end position="110"/>
    </location>
</feature>
<gene>
    <name evidence="19" type="ORF">IQ227_19755</name>
</gene>
<keyword evidence="10 15" id="KW-0186">Copper</keyword>
<reference evidence="19 20" key="1">
    <citation type="submission" date="2020-10" db="EMBL/GenBank/DDBJ databases">
        <authorList>
            <person name="Castelo-Branco R."/>
            <person name="Eusebio N."/>
            <person name="Adriana R."/>
            <person name="Vieira A."/>
            <person name="Brugerolle De Fraissinette N."/>
            <person name="Rezende De Castro R."/>
            <person name="Schneider M.P."/>
            <person name="Vasconcelos V."/>
            <person name="Leao P.N."/>
        </authorList>
    </citation>
    <scope>NUCLEOTIDE SEQUENCE [LARGE SCALE GENOMIC DNA]</scope>
    <source>
        <strain evidence="19 20">LEGE 00250</strain>
    </source>
</reference>
<evidence type="ECO:0000256" key="7">
    <source>
        <dbReference type="ARBA" id="ARBA00022967"/>
    </source>
</evidence>
<dbReference type="CDD" id="cd13919">
    <property type="entry name" value="CuRO_HCO_II_like_5"/>
    <property type="match status" value="1"/>
</dbReference>
<feature type="domain" description="Cytochrome oxidase subunit II copper A binding" evidence="17">
    <location>
        <begin position="166"/>
        <end position="277"/>
    </location>
</feature>
<dbReference type="EMBL" id="JADEWB010000149">
    <property type="protein sequence ID" value="MBE9238199.1"/>
    <property type="molecule type" value="Genomic_DNA"/>
</dbReference>
<dbReference type="PANTHER" id="PTHR22888:SF9">
    <property type="entry name" value="CYTOCHROME C OXIDASE SUBUNIT 2"/>
    <property type="match status" value="1"/>
</dbReference>
<dbReference type="PRINTS" id="PR01166">
    <property type="entry name" value="CYCOXIDASEII"/>
</dbReference>
<evidence type="ECO:0000256" key="6">
    <source>
        <dbReference type="ARBA" id="ARBA00022723"/>
    </source>
</evidence>
<name>A0ABR9VI81_9CYAN</name>
<evidence type="ECO:0000256" key="2">
    <source>
        <dbReference type="ARBA" id="ARBA00007866"/>
    </source>
</evidence>
<dbReference type="PROSITE" id="PS50999">
    <property type="entry name" value="COX2_TM"/>
    <property type="match status" value="1"/>
</dbReference>
<comment type="cofactor">
    <cofactor evidence="15">
        <name>Cu cation</name>
        <dbReference type="ChEBI" id="CHEBI:23378"/>
    </cofactor>
    <text evidence="15">Binds a copper A center.</text>
</comment>
<dbReference type="PROSITE" id="PS50857">
    <property type="entry name" value="COX2_CUA"/>
    <property type="match status" value="1"/>
</dbReference>
<dbReference type="Pfam" id="PF00116">
    <property type="entry name" value="COX2"/>
    <property type="match status" value="1"/>
</dbReference>